<keyword evidence="1" id="KW-0472">Membrane</keyword>
<feature type="transmembrane region" description="Helical" evidence="1">
    <location>
        <begin position="166"/>
        <end position="187"/>
    </location>
</feature>
<sequence length="247" mass="25034">MLILLACVPVVIGVALKAFGSDEETPAIVTQVAGNGLMLTFLSLSMLVQLLLPLAVGVVAGDSIAGEANAGTLRYLLTAPAGRTRLLAVKAVNIGVFGLAACAVVAVSGLITGLVMFPVGPVTLLSGTTVPIMDGVLRVLIVTGYSAVGMAALGLVGLAVSTLTEVPIGAVAATVVTVVFSQVIGAIPQLGPVRPYLLTTWWSSFDGALRDPIATDVMGQGLLVFAAYALVFGAIAWGRFSGRDITS</sequence>
<evidence type="ECO:0000313" key="2">
    <source>
        <dbReference type="EMBL" id="RCG33399.1"/>
    </source>
</evidence>
<dbReference type="PANTHER" id="PTHR37305">
    <property type="entry name" value="INTEGRAL MEMBRANE PROTEIN-RELATED"/>
    <property type="match status" value="1"/>
</dbReference>
<reference evidence="2 3" key="1">
    <citation type="submission" date="2018-06" db="EMBL/GenBank/DDBJ databases">
        <title>Sphaerisporangium craniellae sp. nov., isolated from a marine sponge in the South China Sea.</title>
        <authorList>
            <person name="Li L."/>
        </authorList>
    </citation>
    <scope>NUCLEOTIDE SEQUENCE [LARGE SCALE GENOMIC DNA]</scope>
    <source>
        <strain evidence="2 3">CCTCC AA 208026</strain>
    </source>
</reference>
<feature type="transmembrane region" description="Helical" evidence="1">
    <location>
        <begin position="217"/>
        <end position="237"/>
    </location>
</feature>
<comment type="caution">
    <text evidence="2">The sequence shown here is derived from an EMBL/GenBank/DDBJ whole genome shotgun (WGS) entry which is preliminary data.</text>
</comment>
<organism evidence="2 3">
    <name type="scientific">Sphaerisporangium album</name>
    <dbReference type="NCBI Taxonomy" id="509200"/>
    <lineage>
        <taxon>Bacteria</taxon>
        <taxon>Bacillati</taxon>
        <taxon>Actinomycetota</taxon>
        <taxon>Actinomycetes</taxon>
        <taxon>Streptosporangiales</taxon>
        <taxon>Streptosporangiaceae</taxon>
        <taxon>Sphaerisporangium</taxon>
    </lineage>
</organism>
<feature type="transmembrane region" description="Helical" evidence="1">
    <location>
        <begin position="91"/>
        <end position="117"/>
    </location>
</feature>
<evidence type="ECO:0000313" key="3">
    <source>
        <dbReference type="Proteomes" id="UP000253094"/>
    </source>
</evidence>
<keyword evidence="3" id="KW-1185">Reference proteome</keyword>
<dbReference type="GO" id="GO:0140359">
    <property type="term" value="F:ABC-type transporter activity"/>
    <property type="evidence" value="ECO:0007669"/>
    <property type="project" value="InterPro"/>
</dbReference>
<dbReference type="OrthoDB" id="3217553at2"/>
<gene>
    <name evidence="2" type="ORF">DQ384_02480</name>
</gene>
<evidence type="ECO:0000256" key="1">
    <source>
        <dbReference type="SAM" id="Phobius"/>
    </source>
</evidence>
<proteinExistence type="predicted"/>
<dbReference type="Proteomes" id="UP000253094">
    <property type="component" value="Unassembled WGS sequence"/>
</dbReference>
<dbReference type="GO" id="GO:0005886">
    <property type="term" value="C:plasma membrane"/>
    <property type="evidence" value="ECO:0007669"/>
    <property type="project" value="UniProtKB-SubCell"/>
</dbReference>
<protein>
    <submittedName>
        <fullName evidence="2">ABC transporter permease</fullName>
    </submittedName>
</protein>
<dbReference type="AlphaFoldDB" id="A0A367FTZ6"/>
<feature type="transmembrane region" description="Helical" evidence="1">
    <location>
        <begin position="137"/>
        <end position="159"/>
    </location>
</feature>
<accession>A0A367FTZ6</accession>
<keyword evidence="1" id="KW-0812">Transmembrane</keyword>
<name>A0A367FTZ6_9ACTN</name>
<keyword evidence="1" id="KW-1133">Transmembrane helix</keyword>
<feature type="transmembrane region" description="Helical" evidence="1">
    <location>
        <begin position="36"/>
        <end position="60"/>
    </location>
</feature>
<dbReference type="EMBL" id="QOIL01000001">
    <property type="protein sequence ID" value="RCG33399.1"/>
    <property type="molecule type" value="Genomic_DNA"/>
</dbReference>
<dbReference type="PANTHER" id="PTHR37305:SF1">
    <property type="entry name" value="MEMBRANE PROTEIN"/>
    <property type="match status" value="1"/>
</dbReference>
<dbReference type="Pfam" id="PF12730">
    <property type="entry name" value="ABC2_membrane_4"/>
    <property type="match status" value="1"/>
</dbReference>